<evidence type="ECO:0000259" key="1">
    <source>
        <dbReference type="Pfam" id="PF24035"/>
    </source>
</evidence>
<keyword evidence="3" id="KW-1185">Reference proteome</keyword>
<reference evidence="2 3" key="1">
    <citation type="journal article" date="2014" name="PLoS Genet.">
        <title>Phylogenetically driven sequencing of extremely halophilic archaea reveals strategies for static and dynamic osmo-response.</title>
        <authorList>
            <person name="Becker E.A."/>
            <person name="Seitzer P.M."/>
            <person name="Tritt A."/>
            <person name="Larsen D."/>
            <person name="Krusor M."/>
            <person name="Yao A.I."/>
            <person name="Wu D."/>
            <person name="Madern D."/>
            <person name="Eisen J.A."/>
            <person name="Darling A.E."/>
            <person name="Facciotti M.T."/>
        </authorList>
    </citation>
    <scope>NUCLEOTIDE SEQUENCE [LARGE SCALE GENOMIC DNA]</scope>
    <source>
        <strain evidence="2 3">JCM 10478</strain>
    </source>
</reference>
<dbReference type="Pfam" id="PF24035">
    <property type="entry name" value="DUF7344"/>
    <property type="match status" value="1"/>
</dbReference>
<organism evidence="2 3">
    <name type="scientific">Natrinema versiforme JCM 10478</name>
    <dbReference type="NCBI Taxonomy" id="1227496"/>
    <lineage>
        <taxon>Archaea</taxon>
        <taxon>Methanobacteriati</taxon>
        <taxon>Methanobacteriota</taxon>
        <taxon>Stenosarchaea group</taxon>
        <taxon>Halobacteria</taxon>
        <taxon>Halobacteriales</taxon>
        <taxon>Natrialbaceae</taxon>
        <taxon>Natrinema</taxon>
    </lineage>
</organism>
<dbReference type="EMBL" id="AOID01000044">
    <property type="protein sequence ID" value="ELY65696.1"/>
    <property type="molecule type" value="Genomic_DNA"/>
</dbReference>
<protein>
    <recommendedName>
        <fullName evidence="1">DUF7344 domain-containing protein</fullName>
    </recommendedName>
</protein>
<name>L9XW88_9EURY</name>
<sequence>MTRPPGRGEHSLTHTDEVFEALADGQRREVLVEVLESGRYDVPELTDGSQEIAEANRGFLREYLSTARECNAGDKERIKLHLVHIPALADERFIEWNRDDRVVTKGARFDELVPVLELLAELRTGRQATDAVITLGQ</sequence>
<dbReference type="STRING" id="1227496.C489_14040"/>
<feature type="domain" description="DUF7344" evidence="1">
    <location>
        <begin position="19"/>
        <end position="104"/>
    </location>
</feature>
<evidence type="ECO:0000313" key="3">
    <source>
        <dbReference type="Proteomes" id="UP000011632"/>
    </source>
</evidence>
<dbReference type="PATRIC" id="fig|1227496.3.peg.2815"/>
<proteinExistence type="predicted"/>
<dbReference type="AlphaFoldDB" id="L9XW88"/>
<accession>L9XW88</accession>
<gene>
    <name evidence="2" type="ORF">C489_14040</name>
</gene>
<evidence type="ECO:0000313" key="2">
    <source>
        <dbReference type="EMBL" id="ELY65696.1"/>
    </source>
</evidence>
<comment type="caution">
    <text evidence="2">The sequence shown here is derived from an EMBL/GenBank/DDBJ whole genome shotgun (WGS) entry which is preliminary data.</text>
</comment>
<dbReference type="InterPro" id="IPR055768">
    <property type="entry name" value="DUF7344"/>
</dbReference>
<dbReference type="RefSeq" id="WP_006431897.1">
    <property type="nucleotide sequence ID" value="NZ_AOID01000044.1"/>
</dbReference>
<dbReference type="Proteomes" id="UP000011632">
    <property type="component" value="Unassembled WGS sequence"/>
</dbReference>
<dbReference type="OrthoDB" id="174098at2157"/>